<dbReference type="EMBL" id="JANFZH010000094">
    <property type="protein sequence ID" value="MCQ4841847.1"/>
    <property type="molecule type" value="Genomic_DNA"/>
</dbReference>
<sequence>ALQEWEEEKAKINLPKPAKHVGNNPLKLPEEYKLTSGSQWEQEPPELSGFPPLGSPDALNYTKEDGAWIKSQLEQTKQAMSRARGNSFLANDPFAKLHPGSQGNLWKLPSLGFEEKNSFGEESDPFGIGPLESPVNWEDELAELTQQRDVWQQRWTDWNNLMYQKELEQKRLELENSALEDPEFGTRVKEGEKTLEELFKIAFYGGKGRGMLDDRDTMTEEEKPYYYYYLSKGREEEYKETLRRKLDARTNSRMVQNAKEYAEGDPVGAGLFSVPSKIFGVGGTLLDVAAGRTGSPDSPYKPSANPNTPGQRAQHVNDVYRNTGLEMLEGNPLAQGALNIAYGVADTIPALMMSSAGAPSLGLAYMSLMEGEEAYADAASRGATNDEAVLSGVGMAAITAALEQAPMKKLTNIFTGGKQEGTSILMDIFFSAKKGATGSYWEQVAGTAWDEAVMQGKSRVSEMTYQLMEENHCDWKTANSLAKEKFYKSDAMYAALLGGLSTAILAAGGHAWNGFLDARQGAQARQVYGELMQAGEAPQGGLLSGERAYLELAGGGPGTGLAWTGEASGGQGGLALPGEGVQPPAAGNRSGQAFFPPGPDAGLTPQPQDRASAQIQAGEEAARGLIQLLLNQGEITPEEAAGLMAQNGGAE</sequence>
<gene>
    <name evidence="2" type="ORF">NE695_18265</name>
</gene>
<name>A0ABT1S4H8_9FIRM</name>
<feature type="region of interest" description="Disordered" evidence="1">
    <location>
        <begin position="34"/>
        <end position="61"/>
    </location>
</feature>
<comment type="caution">
    <text evidence="2">The sequence shown here is derived from an EMBL/GenBank/DDBJ whole genome shotgun (WGS) entry which is preliminary data.</text>
</comment>
<evidence type="ECO:0000256" key="1">
    <source>
        <dbReference type="SAM" id="MobiDB-lite"/>
    </source>
</evidence>
<feature type="non-terminal residue" evidence="2">
    <location>
        <position position="1"/>
    </location>
</feature>
<evidence type="ECO:0008006" key="4">
    <source>
        <dbReference type="Google" id="ProtNLM"/>
    </source>
</evidence>
<evidence type="ECO:0000313" key="2">
    <source>
        <dbReference type="EMBL" id="MCQ4841847.1"/>
    </source>
</evidence>
<reference evidence="2 3" key="1">
    <citation type="submission" date="2022-06" db="EMBL/GenBank/DDBJ databases">
        <title>Isolation of gut microbiota from human fecal samples.</title>
        <authorList>
            <person name="Pamer E.G."/>
            <person name="Barat B."/>
            <person name="Waligurski E."/>
            <person name="Medina S."/>
            <person name="Paddock L."/>
            <person name="Mostad J."/>
        </authorList>
    </citation>
    <scope>NUCLEOTIDE SEQUENCE [LARGE SCALE GENOMIC DNA]</scope>
    <source>
        <strain evidence="2 3">DFI.9.73</strain>
    </source>
</reference>
<feature type="region of interest" description="Disordered" evidence="1">
    <location>
        <begin position="577"/>
        <end position="611"/>
    </location>
</feature>
<dbReference type="RefSeq" id="WP_256192482.1">
    <property type="nucleotide sequence ID" value="NZ_JANFZH010000094.1"/>
</dbReference>
<feature type="region of interest" description="Disordered" evidence="1">
    <location>
        <begin position="290"/>
        <end position="311"/>
    </location>
</feature>
<proteinExistence type="predicted"/>
<protein>
    <recommendedName>
        <fullName evidence="4">Large polyvalent protein associated domain-containing protein</fullName>
    </recommendedName>
</protein>
<evidence type="ECO:0000313" key="3">
    <source>
        <dbReference type="Proteomes" id="UP001524473"/>
    </source>
</evidence>
<accession>A0ABT1S4H8</accession>
<keyword evidence="3" id="KW-1185">Reference proteome</keyword>
<feature type="non-terminal residue" evidence="2">
    <location>
        <position position="651"/>
    </location>
</feature>
<dbReference type="Proteomes" id="UP001524473">
    <property type="component" value="Unassembled WGS sequence"/>
</dbReference>
<organism evidence="2 3">
    <name type="scientific">Neglectibacter timonensis</name>
    <dbReference type="NCBI Taxonomy" id="1776382"/>
    <lineage>
        <taxon>Bacteria</taxon>
        <taxon>Bacillati</taxon>
        <taxon>Bacillota</taxon>
        <taxon>Clostridia</taxon>
        <taxon>Eubacteriales</taxon>
        <taxon>Oscillospiraceae</taxon>
        <taxon>Neglectibacter</taxon>
    </lineage>
</organism>